<dbReference type="PANTHER" id="PTHR11911:SF111">
    <property type="entry name" value="INOSINE-5'-MONOPHOSPHATE DEHYDROGENASE"/>
    <property type="match status" value="1"/>
</dbReference>
<dbReference type="EC" id="1.1.1.205" evidence="9"/>
<dbReference type="UniPathway" id="UPA00601">
    <property type="reaction ID" value="UER00295"/>
</dbReference>
<dbReference type="GO" id="GO:0000166">
    <property type="term" value="F:nucleotide binding"/>
    <property type="evidence" value="ECO:0007669"/>
    <property type="project" value="UniProtKB-UniRule"/>
</dbReference>
<evidence type="ECO:0000256" key="12">
    <source>
        <dbReference type="PIRSR" id="PIRSR000130-4"/>
    </source>
</evidence>
<dbReference type="Pfam" id="PF00571">
    <property type="entry name" value="CBS"/>
    <property type="match status" value="2"/>
</dbReference>
<dbReference type="InterPro" id="IPR005990">
    <property type="entry name" value="IMP_DH"/>
</dbReference>
<keyword evidence="9" id="KW-0658">Purine biosynthesis</keyword>
<feature type="binding site" evidence="9">
    <location>
        <begin position="385"/>
        <end position="389"/>
    </location>
    <ligand>
        <name>IMP</name>
        <dbReference type="ChEBI" id="CHEBI:58053"/>
    </ligand>
</feature>
<evidence type="ECO:0000256" key="5">
    <source>
        <dbReference type="ARBA" id="ARBA00022749"/>
    </source>
</evidence>
<feature type="active site" description="Thioimidate intermediate" evidence="9 10">
    <location>
        <position position="305"/>
    </location>
</feature>
<feature type="binding site" evidence="9 11">
    <location>
        <begin position="298"/>
        <end position="300"/>
    </location>
    <ligand>
        <name>NAD(+)</name>
        <dbReference type="ChEBI" id="CHEBI:57540"/>
    </ligand>
</feature>
<feature type="binding site" description="in other chain" evidence="9 12">
    <location>
        <position position="302"/>
    </location>
    <ligand>
        <name>K(+)</name>
        <dbReference type="ChEBI" id="CHEBI:29103"/>
        <note>ligand shared between two tetrameric partners</note>
    </ligand>
</feature>
<sequence>MDTKFSKRALTFDDVLLIPQHSKVLPKDVLLATNLTKKIKLNIPLMSAGMDTVTESKMAIAIAREGGIGIIHKNMSIKEQASEVDCVKRSDNGVIYDPFSLKKDNTLGEAKELAARYKISGVPIIEDNGRLIGIITNRDIRFETDNKKKVSEIMTKDSLVTAKVGTSFQEAKEILQGKKIEKLPLVDENFILKGLITIKDLEKAICFPNSSKDEKGRLLAGAAIGITKDMLERVKALIDVNVDVLVIDTAHGHSQGVLDAVKKIKETFPQEQVIAGNIATAEAAQDLIKAGADAIKVGIGPGAICTTRVVTGVGVPQITAIYDCTQVAKKYNIPVICDGGIKYSGDISKAIAAGANVCMMGSLFAGTKESPGEDIIYNGRSFKTYRGMGSSSAMAAGSSDRYFQQDNTKKLVAEGVEGCIPYRGAVTDLVYQLIGGLRAAMGYCGVKTIQELKEKGQFVKITAAGLAENHPHDIFITKEESNYSGGKY</sequence>
<evidence type="ECO:0000256" key="6">
    <source>
        <dbReference type="ARBA" id="ARBA00022958"/>
    </source>
</evidence>
<keyword evidence="5 9" id="KW-0332">GMP biosynthesis</keyword>
<feature type="binding site" evidence="9">
    <location>
        <position position="248"/>
    </location>
    <ligand>
        <name>NAD(+)</name>
        <dbReference type="ChEBI" id="CHEBI:57540"/>
    </ligand>
</feature>
<name>A0A1E5IFP7_ENDTX</name>
<dbReference type="PIRSF" id="PIRSF000130">
    <property type="entry name" value="IMPDH"/>
    <property type="match status" value="1"/>
</dbReference>
<dbReference type="Proteomes" id="UP000095237">
    <property type="component" value="Unassembled WGS sequence"/>
</dbReference>
<feature type="binding site" evidence="9">
    <location>
        <position position="468"/>
    </location>
    <ligand>
        <name>K(+)</name>
        <dbReference type="ChEBI" id="CHEBI:29103"/>
        <note>ligand shared between two tetrameric partners</note>
    </ligand>
</feature>
<evidence type="ECO:0000256" key="14">
    <source>
        <dbReference type="RuleBase" id="RU003927"/>
    </source>
</evidence>
<keyword evidence="9 11" id="KW-0520">NAD</keyword>
<feature type="binding site" description="in other chain" evidence="9 12">
    <location>
        <position position="300"/>
    </location>
    <ligand>
        <name>K(+)</name>
        <dbReference type="ChEBI" id="CHEBI:29103"/>
        <note>ligand shared between two tetrameric partners</note>
    </ligand>
</feature>
<protein>
    <recommendedName>
        <fullName evidence="9">Inosine-5'-monophosphate dehydrogenase</fullName>
        <shortName evidence="9">IMP dehydrogenase</shortName>
        <shortName evidence="9">IMPD</shortName>
        <shortName evidence="9">IMPDH</shortName>
        <ecNumber evidence="9">1.1.1.205</ecNumber>
    </recommendedName>
</protein>
<comment type="caution">
    <text evidence="9">Lacks conserved residue(s) required for the propagation of feature annotation.</text>
</comment>
<dbReference type="PROSITE" id="PS51371">
    <property type="entry name" value="CBS"/>
    <property type="match status" value="2"/>
</dbReference>
<evidence type="ECO:0000256" key="1">
    <source>
        <dbReference type="ARBA" id="ARBA00005502"/>
    </source>
</evidence>
<evidence type="ECO:0000256" key="2">
    <source>
        <dbReference type="ARBA" id="ARBA00011881"/>
    </source>
</evidence>
<evidence type="ECO:0000256" key="4">
    <source>
        <dbReference type="ARBA" id="ARBA00022737"/>
    </source>
</evidence>
<feature type="binding site" evidence="9">
    <location>
        <begin position="338"/>
        <end position="340"/>
    </location>
    <ligand>
        <name>IMP</name>
        <dbReference type="ChEBI" id="CHEBI:58053"/>
    </ligand>
</feature>
<dbReference type="PANTHER" id="PTHR11911">
    <property type="entry name" value="INOSINE-5-MONOPHOSPHATE DEHYDROGENASE RELATED"/>
    <property type="match status" value="1"/>
</dbReference>
<dbReference type="SMART" id="SM01240">
    <property type="entry name" value="IMPDH"/>
    <property type="match status" value="1"/>
</dbReference>
<dbReference type="GO" id="GO:0046872">
    <property type="term" value="F:metal ion binding"/>
    <property type="evidence" value="ECO:0007669"/>
    <property type="project" value="UniProtKB-UniRule"/>
</dbReference>
<feature type="binding site" description="in other chain" evidence="9 12">
    <location>
        <position position="305"/>
    </location>
    <ligand>
        <name>K(+)</name>
        <dbReference type="ChEBI" id="CHEBI:29103"/>
        <note>ligand shared between two tetrameric partners</note>
    </ligand>
</feature>
<dbReference type="GO" id="GO:0006183">
    <property type="term" value="P:GTP biosynthetic process"/>
    <property type="evidence" value="ECO:0007669"/>
    <property type="project" value="TreeGrafter"/>
</dbReference>
<evidence type="ECO:0000256" key="11">
    <source>
        <dbReference type="PIRSR" id="PIRSR000130-3"/>
    </source>
</evidence>
<evidence type="ECO:0000256" key="13">
    <source>
        <dbReference type="PROSITE-ProRule" id="PRU00703"/>
    </source>
</evidence>
<evidence type="ECO:0000256" key="8">
    <source>
        <dbReference type="ARBA" id="ARBA00023122"/>
    </source>
</evidence>
<evidence type="ECO:0000256" key="7">
    <source>
        <dbReference type="ARBA" id="ARBA00023002"/>
    </source>
</evidence>
<evidence type="ECO:0000256" key="10">
    <source>
        <dbReference type="PIRSR" id="PIRSR000130-1"/>
    </source>
</evidence>
<proteinExistence type="inferred from homology"/>
<accession>A0A1E5IFP7</accession>
<dbReference type="SUPFAM" id="SSF51412">
    <property type="entry name" value="Inosine monophosphate dehydrogenase (IMPDH)"/>
    <property type="match status" value="1"/>
</dbReference>
<feature type="binding site" evidence="9">
    <location>
        <begin position="361"/>
        <end position="362"/>
    </location>
    <ligand>
        <name>IMP</name>
        <dbReference type="ChEBI" id="CHEBI:58053"/>
    </ligand>
</feature>
<feature type="domain" description="CBS" evidence="15">
    <location>
        <begin position="94"/>
        <end position="150"/>
    </location>
</feature>
<comment type="catalytic activity">
    <reaction evidence="9">
        <text>IMP + NAD(+) + H2O = XMP + NADH + H(+)</text>
        <dbReference type="Rhea" id="RHEA:11708"/>
        <dbReference type="ChEBI" id="CHEBI:15377"/>
        <dbReference type="ChEBI" id="CHEBI:15378"/>
        <dbReference type="ChEBI" id="CHEBI:57464"/>
        <dbReference type="ChEBI" id="CHEBI:57540"/>
        <dbReference type="ChEBI" id="CHEBI:57945"/>
        <dbReference type="ChEBI" id="CHEBI:58053"/>
        <dbReference type="EC" id="1.1.1.205"/>
    </reaction>
</comment>
<keyword evidence="7 9" id="KW-0560">Oxidoreductase</keyword>
<feature type="active site" description="Proton acceptor" evidence="9 10">
    <location>
        <position position="401"/>
    </location>
</feature>
<dbReference type="AlphaFoldDB" id="A0A1E5IFP7"/>
<evidence type="ECO:0000313" key="17">
    <source>
        <dbReference type="Proteomes" id="UP000095237"/>
    </source>
</evidence>
<keyword evidence="6 9" id="KW-0630">Potassium</keyword>
<evidence type="ECO:0000313" key="16">
    <source>
        <dbReference type="EMBL" id="OEG69317.1"/>
    </source>
</evidence>
<keyword evidence="4" id="KW-0677">Repeat</keyword>
<comment type="activity regulation">
    <text evidence="9">Mycophenolic acid (MPA) is a non-competitive inhibitor that prevents formation of the closed enzyme conformation by binding to the same site as the amobile flap. In contrast, mizoribine monophosphate (MZP) is a competitive inhibitor that induces the closed conformation. MPA is a potent inhibitor of mammalian IMPDHs but a poor inhibitor of the bacterial enzymes. MZP is a more potent inhibitor of bacterial IMPDH.</text>
</comment>
<reference evidence="16 17" key="1">
    <citation type="submission" date="2015-11" db="EMBL/GenBank/DDBJ databases">
        <title>Evidence for parallel genomic evolution in an endosymbiosis of termite gut flagellates.</title>
        <authorList>
            <person name="Zheng H."/>
        </authorList>
    </citation>
    <scope>NUCLEOTIDE SEQUENCE [LARGE SCALE GENOMIC DNA]</scope>
    <source>
        <strain evidence="16 17">CET450</strain>
    </source>
</reference>
<dbReference type="InterPro" id="IPR013785">
    <property type="entry name" value="Aldolase_TIM"/>
</dbReference>
<feature type="binding site" evidence="11">
    <location>
        <begin position="248"/>
        <end position="250"/>
    </location>
    <ligand>
        <name>NAD(+)</name>
        <dbReference type="ChEBI" id="CHEBI:57540"/>
    </ligand>
</feature>
<evidence type="ECO:0000256" key="3">
    <source>
        <dbReference type="ARBA" id="ARBA00022723"/>
    </source>
</evidence>
<dbReference type="GO" id="GO:0003938">
    <property type="term" value="F:IMP dehydrogenase activity"/>
    <property type="evidence" value="ECO:0007669"/>
    <property type="project" value="UniProtKB-UniRule"/>
</dbReference>
<dbReference type="Gene3D" id="3.20.20.70">
    <property type="entry name" value="Aldolase class I"/>
    <property type="match status" value="1"/>
</dbReference>
<keyword evidence="3 9" id="KW-0479">Metal-binding</keyword>
<gene>
    <name evidence="9" type="primary">guaB</name>
    <name evidence="16" type="ORF">ATZ36_10170</name>
</gene>
<keyword evidence="17" id="KW-1185">Reference proteome</keyword>
<dbReference type="InterPro" id="IPR000644">
    <property type="entry name" value="CBS_dom"/>
</dbReference>
<comment type="function">
    <text evidence="9">Catalyzes the conversion of inosine 5'-phosphate (IMP) to xanthosine 5'-phosphate (XMP), the first committed and rate-limiting step in the de novo synthesis of guanine nucleotides, and therefore plays an important role in the regulation of cell growth.</text>
</comment>
<dbReference type="EMBL" id="LNVX01000762">
    <property type="protein sequence ID" value="OEG69317.1"/>
    <property type="molecule type" value="Genomic_DNA"/>
</dbReference>
<dbReference type="HAMAP" id="MF_01964">
    <property type="entry name" value="IMPDH"/>
    <property type="match status" value="1"/>
</dbReference>
<comment type="cofactor">
    <cofactor evidence="9">
        <name>K(+)</name>
        <dbReference type="ChEBI" id="CHEBI:29103"/>
    </cofactor>
</comment>
<dbReference type="CDD" id="cd04601">
    <property type="entry name" value="CBS_pair_IMPDH"/>
    <property type="match status" value="1"/>
</dbReference>
<dbReference type="InterPro" id="IPR046342">
    <property type="entry name" value="CBS_dom_sf"/>
</dbReference>
<comment type="subunit">
    <text evidence="2 9">Homotetramer.</text>
</comment>
<dbReference type="FunFam" id="3.20.20.70:FF:000003">
    <property type="entry name" value="GMP reductase"/>
    <property type="match status" value="1"/>
</dbReference>
<feature type="domain" description="CBS" evidence="15">
    <location>
        <begin position="154"/>
        <end position="211"/>
    </location>
</feature>
<dbReference type="GO" id="GO:0006177">
    <property type="term" value="P:GMP biosynthetic process"/>
    <property type="evidence" value="ECO:0007669"/>
    <property type="project" value="UniProtKB-UniRule"/>
</dbReference>
<evidence type="ECO:0000256" key="9">
    <source>
        <dbReference type="HAMAP-Rule" id="MF_01964"/>
    </source>
</evidence>
<dbReference type="NCBIfam" id="TIGR01302">
    <property type="entry name" value="IMP_dehydrog"/>
    <property type="match status" value="1"/>
</dbReference>
<keyword evidence="8 13" id="KW-0129">CBS domain</keyword>
<dbReference type="InterPro" id="IPR001093">
    <property type="entry name" value="IMP_DH_GMPRt"/>
</dbReference>
<dbReference type="CDD" id="cd00381">
    <property type="entry name" value="IMPDH"/>
    <property type="match status" value="1"/>
</dbReference>
<feature type="binding site" evidence="9">
    <location>
        <position position="470"/>
    </location>
    <ligand>
        <name>K(+)</name>
        <dbReference type="ChEBI" id="CHEBI:29103"/>
        <note>ligand shared between two tetrameric partners</note>
    </ligand>
</feature>
<comment type="caution">
    <text evidence="16">The sequence shown here is derived from an EMBL/GenBank/DDBJ whole genome shotgun (WGS) entry which is preliminary data.</text>
</comment>
<comment type="similarity">
    <text evidence="1 9 14">Belongs to the IMPDH/GMPR family.</text>
</comment>
<evidence type="ECO:0000259" key="15">
    <source>
        <dbReference type="PROSITE" id="PS51371"/>
    </source>
</evidence>
<organism evidence="16 17">
    <name type="scientific">Endomicrobium trichonymphae</name>
    <dbReference type="NCBI Taxonomy" id="1408204"/>
    <lineage>
        <taxon>Bacteria</taxon>
        <taxon>Pseudomonadati</taxon>
        <taxon>Elusimicrobiota</taxon>
        <taxon>Endomicrobiia</taxon>
        <taxon>Endomicrobiales</taxon>
        <taxon>Endomicrobiaceae</taxon>
        <taxon>Candidatus Endomicrobiellum</taxon>
    </lineage>
</organism>
<dbReference type="SMART" id="SM00116">
    <property type="entry name" value="CBS"/>
    <property type="match status" value="2"/>
</dbReference>
<dbReference type="SUPFAM" id="SSF54631">
    <property type="entry name" value="CBS-domain pair"/>
    <property type="match status" value="1"/>
</dbReference>
<comment type="pathway">
    <text evidence="9">Purine metabolism; XMP biosynthesis via de novo pathway; XMP from IMP: step 1/1.</text>
</comment>
<feature type="binding site" evidence="9">
    <location>
        <position position="414"/>
    </location>
    <ligand>
        <name>IMP</name>
        <dbReference type="ChEBI" id="CHEBI:58053"/>
    </ligand>
</feature>
<dbReference type="Pfam" id="PF00478">
    <property type="entry name" value="IMPDH"/>
    <property type="match status" value="1"/>
</dbReference>